<evidence type="ECO:0000313" key="3">
    <source>
        <dbReference type="Proteomes" id="UP001165136"/>
    </source>
</evidence>
<proteinExistence type="predicted"/>
<comment type="caution">
    <text evidence="2">The sequence shown here is derived from an EMBL/GenBank/DDBJ whole genome shotgun (WGS) entry which is preliminary data.</text>
</comment>
<accession>A0A9W6VGI8</accession>
<protein>
    <recommendedName>
        <fullName evidence="4">SH3b domain-containing protein</fullName>
    </recommendedName>
</protein>
<keyword evidence="3" id="KW-1185">Reference proteome</keyword>
<feature type="chain" id="PRO_5040836485" description="SH3b domain-containing protein" evidence="1">
    <location>
        <begin position="29"/>
        <end position="124"/>
    </location>
</feature>
<keyword evidence="1" id="KW-0732">Signal</keyword>
<dbReference type="EMBL" id="BSTI01000006">
    <property type="protein sequence ID" value="GLY66532.1"/>
    <property type="molecule type" value="Genomic_DNA"/>
</dbReference>
<dbReference type="Proteomes" id="UP001165136">
    <property type="component" value="Unassembled WGS sequence"/>
</dbReference>
<evidence type="ECO:0000313" key="2">
    <source>
        <dbReference type="EMBL" id="GLY66532.1"/>
    </source>
</evidence>
<sequence length="124" mass="13003">MISSVRKSAAIVGALAASFALFVPAAQADEIGPMHYSCGQARPPQLDGSAFVSATTTTGVYRGSSFGCGANGTMVPGDKLDYYCYTLGNDGNTWTYLSVYERGFAGWALDDFLPNNGSSVHCPI</sequence>
<reference evidence="2" key="1">
    <citation type="submission" date="2023-03" db="EMBL/GenBank/DDBJ databases">
        <title>Amycolatopsis taiwanensis NBRC 103393.</title>
        <authorList>
            <person name="Ichikawa N."/>
            <person name="Sato H."/>
            <person name="Tonouchi N."/>
        </authorList>
    </citation>
    <scope>NUCLEOTIDE SEQUENCE</scope>
    <source>
        <strain evidence="2">NBRC 103393</strain>
    </source>
</reference>
<evidence type="ECO:0008006" key="4">
    <source>
        <dbReference type="Google" id="ProtNLM"/>
    </source>
</evidence>
<dbReference type="AlphaFoldDB" id="A0A9W6VGI8"/>
<evidence type="ECO:0000256" key="1">
    <source>
        <dbReference type="SAM" id="SignalP"/>
    </source>
</evidence>
<feature type="signal peptide" evidence="1">
    <location>
        <begin position="1"/>
        <end position="28"/>
    </location>
</feature>
<organism evidence="2 3">
    <name type="scientific">Amycolatopsis taiwanensis</name>
    <dbReference type="NCBI Taxonomy" id="342230"/>
    <lineage>
        <taxon>Bacteria</taxon>
        <taxon>Bacillati</taxon>
        <taxon>Actinomycetota</taxon>
        <taxon>Actinomycetes</taxon>
        <taxon>Pseudonocardiales</taxon>
        <taxon>Pseudonocardiaceae</taxon>
        <taxon>Amycolatopsis</taxon>
    </lineage>
</organism>
<name>A0A9W6VGI8_9PSEU</name>
<gene>
    <name evidence="2" type="ORF">Atai01_31510</name>
</gene>